<comment type="caution">
    <text evidence="1">The sequence shown here is derived from an EMBL/GenBank/DDBJ whole genome shotgun (WGS) entry which is preliminary data.</text>
</comment>
<protein>
    <submittedName>
        <fullName evidence="1">Uncharacterized protein</fullName>
    </submittedName>
</protein>
<reference evidence="1 2" key="1">
    <citation type="submission" date="2018-12" db="EMBL/GenBank/DDBJ databases">
        <title>Amycolatopsis eburnea sp. nov. actinomycete associate with arbuscular mycorrhiza fungal spore.</title>
        <authorList>
            <person name="Lumyong S."/>
            <person name="Chaiya L."/>
        </authorList>
    </citation>
    <scope>NUCLEOTIDE SEQUENCE [LARGE SCALE GENOMIC DNA]</scope>
    <source>
        <strain evidence="1 2">GLM-1</strain>
    </source>
</reference>
<sequence length="627" mass="69597">MITVPDSYTFEGPGFVHGGTGDQHNHFVVEMRRRRPAQFVAGEHIKWLAERFVWPEPLSRSALRDSHTLVLTGPEGSGRRSAALMCLTEKATLDAGRLRELSDRSEDGELALDPADIRPGERLLLDLTHTDDHHVRELRRQLEGFRAAVDDQDARLVVVVRREQRILLPESLLATVIPIDRPSGPEVFEAYLSAEGLSLPKPLPALDALAPFLATSPMSEVVELASLTVAEARRTGRGTVAEWAREAVAAHSERGEQAAALFREHQDPVLRALLVVSAFLPGATLDAMVEAEGAFSRLVNLPREDKHVLDGAYLAERMAKIRLHTDGRKAVEFKDLALDKAVRTHFWTYFPELREKMSEWVAAVTALPVVGAPAAAALADHFADQVLTTGPVSPLQDLARRWSVNGDQKVLALQVLDAGLQHATYSPEFRKFVYDQARKPNIEAGFAEVLIEACTETIAPERPTQAMVRLHYFTRHSDLSVRALAQRRLLALVTARGFERWLLHRLATVTAQPTDDELLLELDIPARLAAERSAKTNLGTLWRRLLGNGIDTLPEASVQRWLDQHPAVLVDACDGQVRLLSTLYAFARDQVDRAVDAEARQARRESALTLQHLIDAAMAPVQPEELR</sequence>
<dbReference type="Proteomes" id="UP000267081">
    <property type="component" value="Unassembled WGS sequence"/>
</dbReference>
<dbReference type="RefSeq" id="WP_125310864.1">
    <property type="nucleotide sequence ID" value="NZ_RSEC01000046.1"/>
</dbReference>
<evidence type="ECO:0000313" key="1">
    <source>
        <dbReference type="EMBL" id="RSD17303.1"/>
    </source>
</evidence>
<evidence type="ECO:0000313" key="2">
    <source>
        <dbReference type="Proteomes" id="UP000267081"/>
    </source>
</evidence>
<dbReference type="EMBL" id="RSEC01000046">
    <property type="protein sequence ID" value="RSD17303.1"/>
    <property type="molecule type" value="Genomic_DNA"/>
</dbReference>
<keyword evidence="2" id="KW-1185">Reference proteome</keyword>
<gene>
    <name evidence="1" type="ORF">EIY87_21275</name>
</gene>
<organism evidence="1 2">
    <name type="scientific">Amycolatopsis eburnea</name>
    <dbReference type="NCBI Taxonomy" id="2267691"/>
    <lineage>
        <taxon>Bacteria</taxon>
        <taxon>Bacillati</taxon>
        <taxon>Actinomycetota</taxon>
        <taxon>Actinomycetes</taxon>
        <taxon>Pseudonocardiales</taxon>
        <taxon>Pseudonocardiaceae</taxon>
        <taxon>Amycolatopsis</taxon>
    </lineage>
</organism>
<proteinExistence type="predicted"/>
<dbReference type="OrthoDB" id="3848913at2"/>
<dbReference type="AlphaFoldDB" id="A0A3R9DWV6"/>
<accession>A0A3R9DWV6</accession>
<name>A0A3R9DWV6_9PSEU</name>